<sequence length="69" mass="7965">MTLCDPCQAKSDAWLDYRLPRQPKIASGASRDDTLAGVTDARTSRFEQWRKTIRDQQTAIKKICEEQHQ</sequence>
<accession>A0A0U1D393</accession>
<dbReference type="EMBL" id="CTEF01000001">
    <property type="protein sequence ID" value="CQD07356.1"/>
    <property type="molecule type" value="Genomic_DNA"/>
</dbReference>
<reference evidence="2 4" key="2">
    <citation type="submission" date="2016-01" db="EMBL/GenBank/DDBJ databases">
        <title>The new phylogeny of the genus Mycobacterium.</title>
        <authorList>
            <person name="Tarcisio F."/>
            <person name="Conor M."/>
            <person name="Antonella G."/>
            <person name="Elisabetta G."/>
            <person name="Giulia F.S."/>
            <person name="Sara T."/>
            <person name="Anna F."/>
            <person name="Clotilde B."/>
            <person name="Roberto B."/>
            <person name="Veronica D.S."/>
            <person name="Fabio R."/>
            <person name="Monica P."/>
            <person name="Olivier J."/>
            <person name="Enrico T."/>
            <person name="Nicola S."/>
        </authorList>
    </citation>
    <scope>NUCLEOTIDE SEQUENCE [LARGE SCALE GENOMIC DNA]</scope>
    <source>
        <strain evidence="2 4">CCUG 50187</strain>
    </source>
</reference>
<evidence type="ECO:0000313" key="2">
    <source>
        <dbReference type="EMBL" id="ORV20977.1"/>
    </source>
</evidence>
<dbReference type="GeneID" id="44299611"/>
<dbReference type="AlphaFoldDB" id="A0A0U1D393"/>
<dbReference type="Proteomes" id="UP000193811">
    <property type="component" value="Unassembled WGS sequence"/>
</dbReference>
<reference evidence="1 3" key="1">
    <citation type="submission" date="2015-03" db="EMBL/GenBank/DDBJ databases">
        <authorList>
            <person name="Murphy D."/>
        </authorList>
    </citation>
    <scope>NUCLEOTIDE SEQUENCE [LARGE SCALE GENOMIC DNA]</scope>
    <source>
        <strain evidence="1 3">D16</strain>
    </source>
</reference>
<proteinExistence type="predicted"/>
<keyword evidence="4" id="KW-1185">Reference proteome</keyword>
<evidence type="ECO:0000313" key="4">
    <source>
        <dbReference type="Proteomes" id="UP000193811"/>
    </source>
</evidence>
<organism evidence="1 3">
    <name type="scientific">Mycolicibacterium conceptionense</name>
    <dbReference type="NCBI Taxonomy" id="451644"/>
    <lineage>
        <taxon>Bacteria</taxon>
        <taxon>Bacillati</taxon>
        <taxon>Actinomycetota</taxon>
        <taxon>Actinomycetes</taxon>
        <taxon>Mycobacteriales</taxon>
        <taxon>Mycobacteriaceae</taxon>
        <taxon>Mycolicibacterium</taxon>
    </lineage>
</organism>
<dbReference type="RefSeq" id="WP_085142624.1">
    <property type="nucleotide sequence ID" value="NZ_JACKVA010000035.1"/>
</dbReference>
<dbReference type="Proteomes" id="UP000182227">
    <property type="component" value="Unassembled WGS sequence"/>
</dbReference>
<dbReference type="EMBL" id="LQOP01000034">
    <property type="protein sequence ID" value="ORV20977.1"/>
    <property type="molecule type" value="Genomic_DNA"/>
</dbReference>
<evidence type="ECO:0000313" key="3">
    <source>
        <dbReference type="Proteomes" id="UP000182227"/>
    </source>
</evidence>
<name>A0A0U1D393_9MYCO</name>
<evidence type="ECO:0000313" key="1">
    <source>
        <dbReference type="EMBL" id="CQD07356.1"/>
    </source>
</evidence>
<protein>
    <submittedName>
        <fullName evidence="1">Uncharacterized protein</fullName>
    </submittedName>
</protein>
<gene>
    <name evidence="2" type="ORF">AWB98_01380</name>
    <name evidence="1" type="ORF">BN970_01387</name>
</gene>